<gene>
    <name evidence="2" type="ORF">L3X38_009820</name>
</gene>
<feature type="region of interest" description="Disordered" evidence="1">
    <location>
        <begin position="1"/>
        <end position="41"/>
    </location>
</feature>
<evidence type="ECO:0000256" key="1">
    <source>
        <dbReference type="SAM" id="MobiDB-lite"/>
    </source>
</evidence>
<reference evidence="2 3" key="1">
    <citation type="journal article" date="2022" name="G3 (Bethesda)">
        <title>Whole-genome sequence and methylome profiling of the almond [Prunus dulcis (Mill.) D.A. Webb] cultivar 'Nonpareil'.</title>
        <authorList>
            <person name="D'Amico-Willman K.M."/>
            <person name="Ouma W.Z."/>
            <person name="Meulia T."/>
            <person name="Sideli G.M."/>
            <person name="Gradziel T.M."/>
            <person name="Fresnedo-Ramirez J."/>
        </authorList>
    </citation>
    <scope>NUCLEOTIDE SEQUENCE [LARGE SCALE GENOMIC DNA]</scope>
    <source>
        <strain evidence="2">Clone GOH B32 T37-40</strain>
    </source>
</reference>
<dbReference type="Pfam" id="PF08284">
    <property type="entry name" value="RVP_2"/>
    <property type="match status" value="1"/>
</dbReference>
<keyword evidence="3" id="KW-1185">Reference proteome</keyword>
<proteinExistence type="predicted"/>
<accession>A0AAD4WE91</accession>
<dbReference type="InterPro" id="IPR021109">
    <property type="entry name" value="Peptidase_aspartic_dom_sf"/>
</dbReference>
<dbReference type="Gene3D" id="2.40.70.10">
    <property type="entry name" value="Acid Proteases"/>
    <property type="match status" value="1"/>
</dbReference>
<dbReference type="AlphaFoldDB" id="A0AAD4WE91"/>
<comment type="caution">
    <text evidence="2">The sequence shown here is derived from an EMBL/GenBank/DDBJ whole genome shotgun (WGS) entry which is preliminary data.</text>
</comment>
<dbReference type="Proteomes" id="UP001054821">
    <property type="component" value="Chromosome 2"/>
</dbReference>
<evidence type="ECO:0000313" key="2">
    <source>
        <dbReference type="EMBL" id="KAI5341945.1"/>
    </source>
</evidence>
<organism evidence="2 3">
    <name type="scientific">Prunus dulcis</name>
    <name type="common">Almond</name>
    <name type="synonym">Amygdalus dulcis</name>
    <dbReference type="NCBI Taxonomy" id="3755"/>
    <lineage>
        <taxon>Eukaryota</taxon>
        <taxon>Viridiplantae</taxon>
        <taxon>Streptophyta</taxon>
        <taxon>Embryophyta</taxon>
        <taxon>Tracheophyta</taxon>
        <taxon>Spermatophyta</taxon>
        <taxon>Magnoliopsida</taxon>
        <taxon>eudicotyledons</taxon>
        <taxon>Gunneridae</taxon>
        <taxon>Pentapetalae</taxon>
        <taxon>rosids</taxon>
        <taxon>fabids</taxon>
        <taxon>Rosales</taxon>
        <taxon>Rosaceae</taxon>
        <taxon>Amygdaloideae</taxon>
        <taxon>Amygdaleae</taxon>
        <taxon>Prunus</taxon>
    </lineage>
</organism>
<protein>
    <submittedName>
        <fullName evidence="2">Uncharacterized protein</fullName>
    </submittedName>
</protein>
<evidence type="ECO:0000313" key="3">
    <source>
        <dbReference type="Proteomes" id="UP001054821"/>
    </source>
</evidence>
<dbReference type="EMBL" id="JAJFAZ020000002">
    <property type="protein sequence ID" value="KAI5341945.1"/>
    <property type="molecule type" value="Genomic_DNA"/>
</dbReference>
<feature type="compositionally biased region" description="Polar residues" evidence="1">
    <location>
        <begin position="1"/>
        <end position="34"/>
    </location>
</feature>
<name>A0AAD4WE91_PRUDU</name>
<sequence>MGAQSRVQSTSQIVGASSSNVAQTNMSSRGGSQQRGDDHSGGCTARVGVVYRGSMVLVGDIILEADLIPLDMVDLDVILGMDWLAKHYALVDYFWKEVVLRSPGLPEVTFCYERRVLLSCLISAMKVRRLLRNGCSGYLAHVIDTPG</sequence>